<dbReference type="RefSeq" id="WP_052548483.1">
    <property type="nucleotide sequence ID" value="NZ_JMCC02000027.1"/>
</dbReference>
<keyword evidence="21" id="KW-1133">Transmembrane helix</keyword>
<dbReference type="EC" id="4.2.3.4" evidence="9 20"/>
<dbReference type="InterPro" id="IPR016037">
    <property type="entry name" value="DHQ_synth_AroB"/>
</dbReference>
<keyword evidence="18" id="KW-0456">Lyase</keyword>
<dbReference type="InterPro" id="IPR030960">
    <property type="entry name" value="DHQS/DOIS_N"/>
</dbReference>
<dbReference type="GO" id="GO:0009423">
    <property type="term" value="P:chorismate biosynthetic process"/>
    <property type="evidence" value="ECO:0007669"/>
    <property type="project" value="UniProtKB-UniRule"/>
</dbReference>
<dbReference type="GO" id="GO:0008652">
    <property type="term" value="P:amino acid biosynthetic process"/>
    <property type="evidence" value="ECO:0007669"/>
    <property type="project" value="UniProtKB-KW"/>
</dbReference>
<organism evidence="24 25">
    <name type="scientific">Enhygromyxa salina</name>
    <dbReference type="NCBI Taxonomy" id="215803"/>
    <lineage>
        <taxon>Bacteria</taxon>
        <taxon>Pseudomonadati</taxon>
        <taxon>Myxococcota</taxon>
        <taxon>Polyangia</taxon>
        <taxon>Nannocystales</taxon>
        <taxon>Nannocystaceae</taxon>
        <taxon>Enhygromyxa</taxon>
    </lineage>
</organism>
<comment type="cofactor">
    <cofactor evidence="4">
        <name>Zn(2+)</name>
        <dbReference type="ChEBI" id="CHEBI:29105"/>
    </cofactor>
</comment>
<dbReference type="PIRSF" id="PIRSF001455">
    <property type="entry name" value="DHQ_synth"/>
    <property type="match status" value="1"/>
</dbReference>
<evidence type="ECO:0000256" key="3">
    <source>
        <dbReference type="ARBA" id="ARBA00001941"/>
    </source>
</evidence>
<evidence type="ECO:0000256" key="8">
    <source>
        <dbReference type="ARBA" id="ARBA00005412"/>
    </source>
</evidence>
<evidence type="ECO:0000259" key="22">
    <source>
        <dbReference type="Pfam" id="PF01761"/>
    </source>
</evidence>
<dbReference type="GO" id="GO:0005737">
    <property type="term" value="C:cytoplasm"/>
    <property type="evidence" value="ECO:0007669"/>
    <property type="project" value="UniProtKB-SubCell"/>
</dbReference>
<dbReference type="Pfam" id="PF24621">
    <property type="entry name" value="DHQS_C"/>
    <property type="match status" value="1"/>
</dbReference>
<evidence type="ECO:0000256" key="10">
    <source>
        <dbReference type="ARBA" id="ARBA00017684"/>
    </source>
</evidence>
<dbReference type="GO" id="GO:0009073">
    <property type="term" value="P:aromatic amino acid family biosynthetic process"/>
    <property type="evidence" value="ECO:0007669"/>
    <property type="project" value="UniProtKB-KW"/>
</dbReference>
<feature type="domain" description="3-dehydroquinate synthase C-terminal" evidence="23">
    <location>
        <begin position="199"/>
        <end position="353"/>
    </location>
</feature>
<dbReference type="EMBL" id="JMCC02000027">
    <property type="protein sequence ID" value="KIG17284.1"/>
    <property type="molecule type" value="Genomic_DNA"/>
</dbReference>
<keyword evidence="11" id="KW-0963">Cytoplasm</keyword>
<keyword evidence="17" id="KW-0057">Aromatic amino acid biosynthesis</keyword>
<evidence type="ECO:0000256" key="13">
    <source>
        <dbReference type="ARBA" id="ARBA00022723"/>
    </source>
</evidence>
<evidence type="ECO:0000259" key="23">
    <source>
        <dbReference type="Pfam" id="PF24621"/>
    </source>
</evidence>
<evidence type="ECO:0000256" key="20">
    <source>
        <dbReference type="NCBIfam" id="TIGR01357"/>
    </source>
</evidence>
<evidence type="ECO:0000256" key="4">
    <source>
        <dbReference type="ARBA" id="ARBA00001947"/>
    </source>
</evidence>
<evidence type="ECO:0000256" key="21">
    <source>
        <dbReference type="SAM" id="Phobius"/>
    </source>
</evidence>
<dbReference type="PANTHER" id="PTHR43622:SF7">
    <property type="entry name" value="3-DEHYDROQUINATE SYNTHASE, CHLOROPLASTIC"/>
    <property type="match status" value="1"/>
</dbReference>
<evidence type="ECO:0000256" key="14">
    <source>
        <dbReference type="ARBA" id="ARBA00022741"/>
    </source>
</evidence>
<evidence type="ECO:0000313" key="24">
    <source>
        <dbReference type="EMBL" id="KIG17284.1"/>
    </source>
</evidence>
<dbReference type="AlphaFoldDB" id="A0A0C1ZIB9"/>
<evidence type="ECO:0000313" key="25">
    <source>
        <dbReference type="Proteomes" id="UP000031599"/>
    </source>
</evidence>
<comment type="caution">
    <text evidence="24">The sequence shown here is derived from an EMBL/GenBank/DDBJ whole genome shotgun (WGS) entry which is preliminary data.</text>
</comment>
<dbReference type="SUPFAM" id="SSF56796">
    <property type="entry name" value="Dehydroquinate synthase-like"/>
    <property type="match status" value="1"/>
</dbReference>
<evidence type="ECO:0000256" key="7">
    <source>
        <dbReference type="ARBA" id="ARBA00004661"/>
    </source>
</evidence>
<dbReference type="InterPro" id="IPR056179">
    <property type="entry name" value="DHQS_C"/>
</dbReference>
<dbReference type="NCBIfam" id="TIGR01357">
    <property type="entry name" value="aroB"/>
    <property type="match status" value="1"/>
</dbReference>
<evidence type="ECO:0000256" key="1">
    <source>
        <dbReference type="ARBA" id="ARBA00001393"/>
    </source>
</evidence>
<dbReference type="GO" id="GO:0003856">
    <property type="term" value="F:3-dehydroquinate synthase activity"/>
    <property type="evidence" value="ECO:0007669"/>
    <property type="project" value="UniProtKB-UniRule"/>
</dbReference>
<dbReference type="PANTHER" id="PTHR43622">
    <property type="entry name" value="3-DEHYDROQUINATE SYNTHASE"/>
    <property type="match status" value="1"/>
</dbReference>
<dbReference type="GO" id="GO:0046872">
    <property type="term" value="F:metal ion binding"/>
    <property type="evidence" value="ECO:0007669"/>
    <property type="project" value="UniProtKB-KW"/>
</dbReference>
<dbReference type="Gene3D" id="1.20.1090.10">
    <property type="entry name" value="Dehydroquinate synthase-like - alpha domain"/>
    <property type="match status" value="1"/>
</dbReference>
<evidence type="ECO:0000256" key="5">
    <source>
        <dbReference type="ARBA" id="ARBA00003485"/>
    </source>
</evidence>
<evidence type="ECO:0000256" key="9">
    <source>
        <dbReference type="ARBA" id="ARBA00013031"/>
    </source>
</evidence>
<keyword evidence="15" id="KW-0862">Zinc</keyword>
<gene>
    <name evidence="24" type="ORF">DB30_03467</name>
</gene>
<accession>A0A0C1ZIB9</accession>
<comment type="pathway">
    <text evidence="7">Metabolic intermediate biosynthesis; chorismate biosynthesis; chorismate from D-erythrose 4-phosphate and phosphoenolpyruvate: step 2/7.</text>
</comment>
<keyword evidence="14" id="KW-0547">Nucleotide-binding</keyword>
<feature type="domain" description="3-dehydroquinate synthase N-terminal" evidence="22">
    <location>
        <begin position="85"/>
        <end position="196"/>
    </location>
</feature>
<evidence type="ECO:0000256" key="19">
    <source>
        <dbReference type="ARBA" id="ARBA00023285"/>
    </source>
</evidence>
<comment type="subcellular location">
    <subcellularLocation>
        <location evidence="6">Cytoplasm</location>
    </subcellularLocation>
</comment>
<comment type="function">
    <text evidence="5">Catalyzes the conversion of 3-deoxy-D-arabino-heptulosonate 7-phosphate (DAHP) to dehydroquinate (DHQ).</text>
</comment>
<dbReference type="Proteomes" id="UP000031599">
    <property type="component" value="Unassembled WGS sequence"/>
</dbReference>
<dbReference type="CDD" id="cd08195">
    <property type="entry name" value="DHQS"/>
    <property type="match status" value="1"/>
</dbReference>
<comment type="similarity">
    <text evidence="8">Belongs to the sugar phosphate cyclases superfamily. Dehydroquinate synthase family.</text>
</comment>
<feature type="transmembrane region" description="Helical" evidence="21">
    <location>
        <begin position="116"/>
        <end position="137"/>
    </location>
</feature>
<dbReference type="InterPro" id="IPR030963">
    <property type="entry name" value="DHQ_synth_fam"/>
</dbReference>
<evidence type="ECO:0000256" key="16">
    <source>
        <dbReference type="ARBA" id="ARBA00023027"/>
    </source>
</evidence>
<dbReference type="Pfam" id="PF01761">
    <property type="entry name" value="DHQ_synthase"/>
    <property type="match status" value="1"/>
</dbReference>
<dbReference type="FunFam" id="3.40.50.1970:FF:000007">
    <property type="entry name" value="Pentafunctional AROM polypeptide"/>
    <property type="match status" value="1"/>
</dbReference>
<dbReference type="InterPro" id="IPR050071">
    <property type="entry name" value="Dehydroquinate_synthase"/>
</dbReference>
<name>A0A0C1ZIB9_9BACT</name>
<protein>
    <recommendedName>
        <fullName evidence="10 20">3-dehydroquinate synthase</fullName>
        <ecNumber evidence="9 20">4.2.3.4</ecNumber>
    </recommendedName>
</protein>
<proteinExistence type="inferred from homology"/>
<comment type="cofactor">
    <cofactor evidence="3">
        <name>Co(2+)</name>
        <dbReference type="ChEBI" id="CHEBI:48828"/>
    </cofactor>
</comment>
<keyword evidence="21" id="KW-0472">Membrane</keyword>
<dbReference type="GO" id="GO:0000166">
    <property type="term" value="F:nucleotide binding"/>
    <property type="evidence" value="ECO:0007669"/>
    <property type="project" value="UniProtKB-KW"/>
</dbReference>
<keyword evidence="21" id="KW-0812">Transmembrane</keyword>
<evidence type="ECO:0000256" key="12">
    <source>
        <dbReference type="ARBA" id="ARBA00022605"/>
    </source>
</evidence>
<evidence type="ECO:0000256" key="2">
    <source>
        <dbReference type="ARBA" id="ARBA00001911"/>
    </source>
</evidence>
<evidence type="ECO:0000256" key="11">
    <source>
        <dbReference type="ARBA" id="ARBA00022490"/>
    </source>
</evidence>
<keyword evidence="12" id="KW-0028">Amino-acid biosynthesis</keyword>
<keyword evidence="19" id="KW-0170">Cobalt</keyword>
<evidence type="ECO:0000256" key="15">
    <source>
        <dbReference type="ARBA" id="ARBA00022833"/>
    </source>
</evidence>
<sequence length="391" mass="41389">MSQSQSQRGTEKRKPVALHVAVPTEDESYPVLIGPGLLAKLGYELRRSHSTARRVALVSDDNVMPLYGELARTSLEAEEFVVHNFTIPAGEASKSVEQLVKLVEGMVGAQMGRRDVVVALGGGVVGDLAGLAAALFMRGIACMQCPTSLVAQVDASVGGKVAVDLPAGKNLLGTFHFPTVVLIDPEVLQTLPDRELGCGLAEMLKHGALFSPEHFHQVVAAADDIHGRDADVLARMVAASVALKAACVSRDPREQGEAGKGRVVLNLGHTVGHAIELASGFELKHGEAVGLGLVAAARVSERKDLAKTEDGEPGLEQQVKAALTALRLPTNLDDWLTPERLERLEAGLGNDKKRGFSSISYIGLSRIGDPAVLSLTPQEIVGLLRNPKPDC</sequence>
<comment type="cofactor">
    <cofactor evidence="2">
        <name>NAD(+)</name>
        <dbReference type="ChEBI" id="CHEBI:57540"/>
    </cofactor>
</comment>
<keyword evidence="13" id="KW-0479">Metal-binding</keyword>
<dbReference type="Gene3D" id="3.40.50.1970">
    <property type="match status" value="1"/>
</dbReference>
<evidence type="ECO:0000256" key="17">
    <source>
        <dbReference type="ARBA" id="ARBA00023141"/>
    </source>
</evidence>
<comment type="catalytic activity">
    <reaction evidence="1">
        <text>7-phospho-2-dehydro-3-deoxy-D-arabino-heptonate = 3-dehydroquinate + phosphate</text>
        <dbReference type="Rhea" id="RHEA:21968"/>
        <dbReference type="ChEBI" id="CHEBI:32364"/>
        <dbReference type="ChEBI" id="CHEBI:43474"/>
        <dbReference type="ChEBI" id="CHEBI:58394"/>
        <dbReference type="EC" id="4.2.3.4"/>
    </reaction>
</comment>
<keyword evidence="16" id="KW-0520">NAD</keyword>
<evidence type="ECO:0000256" key="6">
    <source>
        <dbReference type="ARBA" id="ARBA00004496"/>
    </source>
</evidence>
<evidence type="ECO:0000256" key="18">
    <source>
        <dbReference type="ARBA" id="ARBA00023239"/>
    </source>
</evidence>
<reference evidence="24 25" key="1">
    <citation type="submission" date="2014-12" db="EMBL/GenBank/DDBJ databases">
        <title>Genome assembly of Enhygromyxa salina DSM 15201.</title>
        <authorList>
            <person name="Sharma G."/>
            <person name="Subramanian S."/>
        </authorList>
    </citation>
    <scope>NUCLEOTIDE SEQUENCE [LARGE SCALE GENOMIC DNA]</scope>
    <source>
        <strain evidence="24 25">DSM 15201</strain>
    </source>
</reference>